<dbReference type="CDD" id="cd00798">
    <property type="entry name" value="INT_XerDC_C"/>
    <property type="match status" value="1"/>
</dbReference>
<evidence type="ECO:0000313" key="27">
    <source>
        <dbReference type="Proteomes" id="UP000236165"/>
    </source>
</evidence>
<dbReference type="InterPro" id="IPR011931">
    <property type="entry name" value="Recomb_XerC"/>
</dbReference>
<evidence type="ECO:0000256" key="6">
    <source>
        <dbReference type="ARBA" id="ARBA00022829"/>
    </source>
</evidence>
<dbReference type="Gene3D" id="1.10.150.130">
    <property type="match status" value="1"/>
</dbReference>
<keyword evidence="10 11" id="KW-0131">Cell cycle</keyword>
<dbReference type="InterPro" id="IPR013762">
    <property type="entry name" value="Integrase-like_cat_sf"/>
</dbReference>
<feature type="active site" evidence="11">
    <location>
        <position position="250"/>
    </location>
</feature>
<evidence type="ECO:0000256" key="10">
    <source>
        <dbReference type="ARBA" id="ARBA00023306"/>
    </source>
</evidence>
<dbReference type="PANTHER" id="PTHR30349">
    <property type="entry name" value="PHAGE INTEGRASE-RELATED"/>
    <property type="match status" value="1"/>
</dbReference>
<evidence type="ECO:0000256" key="2">
    <source>
        <dbReference type="ARBA" id="ARBA00006657"/>
    </source>
</evidence>
<dbReference type="InterPro" id="IPR044068">
    <property type="entry name" value="CB"/>
</dbReference>
<evidence type="ECO:0000256" key="1">
    <source>
        <dbReference type="ARBA" id="ARBA00004496"/>
    </source>
</evidence>
<evidence type="ECO:0000313" key="24">
    <source>
        <dbReference type="Proteomes" id="UP000175835"/>
    </source>
</evidence>
<evidence type="ECO:0000256" key="12">
    <source>
        <dbReference type="NCBIfam" id="TIGR02224"/>
    </source>
</evidence>
<reference evidence="16" key="2">
    <citation type="submission" date="2016-01" db="EMBL/GenBank/DDBJ databases">
        <authorList>
            <person name="Van Zyl L.J."/>
            <person name="Matobola R."/>
            <person name="Klein T."/>
            <person name="Biteghe F.A."/>
            <person name="Kirby B."/>
            <person name="Trindade M.I."/>
        </authorList>
    </citation>
    <scope>NUCLEOTIDE SEQUENCE</scope>
    <source>
        <strain evidence="16">PE8-15</strain>
    </source>
</reference>
<evidence type="ECO:0000313" key="28">
    <source>
        <dbReference type="Proteomes" id="UP000256530"/>
    </source>
</evidence>
<evidence type="ECO:0000256" key="9">
    <source>
        <dbReference type="ARBA" id="ARBA00023172"/>
    </source>
</evidence>
<dbReference type="Proteomes" id="UP000175835">
    <property type="component" value="Unassembled WGS sequence"/>
</dbReference>
<feature type="active site" description="O-(3'-phospho-DNA)-tyrosine intermediate" evidence="11">
    <location>
        <position position="282"/>
    </location>
</feature>
<reference evidence="23" key="3">
    <citation type="submission" date="2016-01" db="EMBL/GenBank/DDBJ databases">
        <authorList>
            <person name="McClelland M."/>
            <person name="Jain A."/>
            <person name="Saraogi P."/>
            <person name="Mendelson R."/>
            <person name="Westerman R."/>
            <person name="SanMiguel P."/>
            <person name="Csonka L."/>
        </authorList>
    </citation>
    <scope>NUCLEOTIDE SEQUENCE [LARGE SCALE GENOMIC DNA]</scope>
    <source>
        <strain evidence="23">PE8-15</strain>
    </source>
</reference>
<feature type="active site" evidence="11">
    <location>
        <position position="247"/>
    </location>
</feature>
<dbReference type="NCBIfam" id="NF001399">
    <property type="entry name" value="PRK00283.1"/>
    <property type="match status" value="1"/>
</dbReference>
<dbReference type="GO" id="GO:0006313">
    <property type="term" value="P:DNA transposition"/>
    <property type="evidence" value="ECO:0007669"/>
    <property type="project" value="UniProtKB-UniRule"/>
</dbReference>
<evidence type="ECO:0000313" key="25">
    <source>
        <dbReference type="Proteomes" id="UP000190696"/>
    </source>
</evidence>
<evidence type="ECO:0000313" key="15">
    <source>
        <dbReference type="EMBL" id="EJR43585.1"/>
    </source>
</evidence>
<accession>A0A0A0WHA3</accession>
<dbReference type="InterPro" id="IPR023009">
    <property type="entry name" value="Tyrosine_recombinase_XerC/XerD"/>
</dbReference>
<organism evidence="17 24">
    <name type="scientific">Bacillus mycoides</name>
    <dbReference type="NCBI Taxonomy" id="1405"/>
    <lineage>
        <taxon>Bacteria</taxon>
        <taxon>Bacillati</taxon>
        <taxon>Bacillota</taxon>
        <taxon>Bacilli</taxon>
        <taxon>Bacillales</taxon>
        <taxon>Bacillaceae</taxon>
        <taxon>Bacillus</taxon>
        <taxon>Bacillus cereus group</taxon>
    </lineage>
</organism>
<dbReference type="Pfam" id="PF00589">
    <property type="entry name" value="Phage_integrase"/>
    <property type="match status" value="1"/>
</dbReference>
<feature type="active site" evidence="11">
    <location>
        <position position="174"/>
    </location>
</feature>
<dbReference type="Gene3D" id="1.10.443.10">
    <property type="entry name" value="Intergrase catalytic core"/>
    <property type="match status" value="1"/>
</dbReference>
<dbReference type="NCBIfam" id="NF040815">
    <property type="entry name" value="recomb_XerA_Arch"/>
    <property type="match status" value="1"/>
</dbReference>
<dbReference type="KEGG" id="bww:bwei_1126"/>
<dbReference type="EMBL" id="LXLX01000048">
    <property type="protein sequence ID" value="OFD89306.1"/>
    <property type="molecule type" value="Genomic_DNA"/>
</dbReference>
<dbReference type="PATRIC" id="fig|1405.14.peg.856"/>
<comment type="subcellular location">
    <subcellularLocation>
        <location evidence="1 11">Cytoplasm</location>
    </subcellularLocation>
</comment>
<evidence type="ECO:0000259" key="14">
    <source>
        <dbReference type="PROSITE" id="PS51900"/>
    </source>
</evidence>
<dbReference type="OMA" id="AMMELMY"/>
<reference evidence="19 26" key="6">
    <citation type="submission" date="2016-12" db="EMBL/GenBank/DDBJ databases">
        <title>Genome Sequences of Twelve Sporeforming Bacillus Species Isolated from Foods.</title>
        <authorList>
            <person name="De Jong A."/>
            <person name="Holsappel S."/>
            <person name="Kuipers O.P."/>
        </authorList>
    </citation>
    <scope>NUCLEOTIDE SEQUENCE [LARGE SCALE GENOMIC DNA]</scope>
    <source>
        <strain evidence="19 26">S3E15</strain>
    </source>
</reference>
<evidence type="ECO:0000256" key="8">
    <source>
        <dbReference type="ARBA" id="ARBA00023125"/>
    </source>
</evidence>
<dbReference type="Proteomes" id="UP000256530">
    <property type="component" value="Unassembled WGS sequence"/>
</dbReference>
<feature type="domain" description="Core-binding (CB)" evidence="14">
    <location>
        <begin position="3"/>
        <end position="89"/>
    </location>
</feature>
<accession>C2PZI2</accession>
<dbReference type="PROSITE" id="PS51900">
    <property type="entry name" value="CB"/>
    <property type="match status" value="1"/>
</dbReference>
<dbReference type="EMBL" id="AHEV01000009">
    <property type="protein sequence ID" value="EJR43585.1"/>
    <property type="molecule type" value="Genomic_DNA"/>
</dbReference>
<dbReference type="Proteomes" id="UP000194131">
    <property type="component" value="Unassembled WGS sequence"/>
</dbReference>
<dbReference type="EMBL" id="QTTY01000005">
    <property type="protein sequence ID" value="REF39581.1"/>
    <property type="molecule type" value="Genomic_DNA"/>
</dbReference>
<evidence type="ECO:0000313" key="18">
    <source>
        <dbReference type="EMBL" id="OOR08523.1"/>
    </source>
</evidence>
<evidence type="ECO:0000313" key="26">
    <source>
        <dbReference type="Proteomes" id="UP000194131"/>
    </source>
</evidence>
<keyword evidence="5 11" id="KW-0132">Cell division</keyword>
<comment type="subunit">
    <text evidence="11">Forms a cyclic heterotetrameric complex composed of two molecules of XerC and two molecules of XerD.</text>
</comment>
<gene>
    <name evidence="20" type="primary">xerC_1</name>
    <name evidence="11" type="synonym">xerC</name>
    <name evidence="16" type="ORF">AWW70_00685</name>
    <name evidence="20" type="ORF">BACWE_20970</name>
    <name evidence="18" type="ORF">BW900_00880</name>
    <name evidence="17" type="ORF">BWGOE11_39700</name>
    <name evidence="21" type="ORF">DET55_105194</name>
    <name evidence="15" type="ORF">III_01660</name>
    <name evidence="19" type="ORF">S3E15_03208</name>
</gene>
<dbReference type="EMBL" id="MKZQ01000020">
    <property type="protein sequence ID" value="PJN71747.1"/>
    <property type="molecule type" value="Genomic_DNA"/>
</dbReference>
<comment type="similarity">
    <text evidence="2 11">Belongs to the 'phage' integrase family. XerC subfamily.</text>
</comment>
<dbReference type="InterPro" id="IPR011010">
    <property type="entry name" value="DNA_brk_join_enz"/>
</dbReference>
<dbReference type="InterPro" id="IPR050090">
    <property type="entry name" value="Tyrosine_recombinase_XerCD"/>
</dbReference>
<reference evidence="15 22" key="1">
    <citation type="submission" date="2012-04" db="EMBL/GenBank/DDBJ databases">
        <title>The Genome Sequence of Bacillus cereus VD078.</title>
        <authorList>
            <consortium name="The Broad Institute Genome Sequencing Platform"/>
            <consortium name="The Broad Institute Genome Sequencing Center for Infectious Disease"/>
            <person name="Feldgarden M."/>
            <person name="Van der Auwera G.A."/>
            <person name="Mahillon J."/>
            <person name="Duprez V."/>
            <person name="Timmery S."/>
            <person name="Mattelet C."/>
            <person name="Dierick K."/>
            <person name="Sun M."/>
            <person name="Yu Z."/>
            <person name="Zhu L."/>
            <person name="Hu X."/>
            <person name="Shank E.B."/>
            <person name="Swiecicka I."/>
            <person name="Hansen B.M."/>
            <person name="Andrup L."/>
            <person name="Young S.K."/>
            <person name="Zeng Q."/>
            <person name="Gargeya S."/>
            <person name="Fitzgerald M."/>
            <person name="Haas B."/>
            <person name="Abouelleil A."/>
            <person name="Alvarado L."/>
            <person name="Arachchi H.M."/>
            <person name="Berlin A."/>
            <person name="Chapman S.B."/>
            <person name="Goldberg J."/>
            <person name="Griggs A."/>
            <person name="Gujja S."/>
            <person name="Hansen M."/>
            <person name="Howarth C."/>
            <person name="Imamovic A."/>
            <person name="Larimer J."/>
            <person name="McCowen C."/>
            <person name="Montmayeur A."/>
            <person name="Murphy C."/>
            <person name="Neiman D."/>
            <person name="Pearson M."/>
            <person name="Priest M."/>
            <person name="Roberts A."/>
            <person name="Saif S."/>
            <person name="Shea T."/>
            <person name="Sisk P."/>
            <person name="Sykes S."/>
            <person name="Wortman J."/>
            <person name="Nusbaum C."/>
            <person name="Birren B."/>
        </authorList>
    </citation>
    <scope>NUCLEOTIDE SEQUENCE [LARGE SCALE GENOMIC DNA]</scope>
    <source>
        <strain evidence="15 22">VD078</strain>
    </source>
</reference>
<reference evidence="20 27" key="5">
    <citation type="submission" date="2016-10" db="EMBL/GenBank/DDBJ databases">
        <title>Genome Sequence of Bacillus weihenstephanensis GM6LP.</title>
        <authorList>
            <person name="Poehlein A."/>
            <person name="Wemheuer F."/>
            <person name="Hollensteiner J."/>
            <person name="Wemheuer B."/>
        </authorList>
    </citation>
    <scope>NUCLEOTIDE SEQUENCE [LARGE SCALE GENOMIC DNA]</scope>
    <source>
        <strain evidence="20 27">GM6LP</strain>
    </source>
</reference>
<keyword evidence="7 11" id="KW-0229">DNA integration</keyword>
<dbReference type="InterPro" id="IPR004107">
    <property type="entry name" value="Integrase_SAM-like_N"/>
</dbReference>
<dbReference type="NCBIfam" id="TIGR02225">
    <property type="entry name" value="recomb_XerD"/>
    <property type="match status" value="1"/>
</dbReference>
<evidence type="ECO:0000256" key="5">
    <source>
        <dbReference type="ARBA" id="ARBA00022618"/>
    </source>
</evidence>
<evidence type="ECO:0000313" key="19">
    <source>
        <dbReference type="EMBL" id="OSX94610.1"/>
    </source>
</evidence>
<dbReference type="EMBL" id="MRWU01000003">
    <property type="protein sequence ID" value="OSX94610.1"/>
    <property type="molecule type" value="Genomic_DNA"/>
</dbReference>
<evidence type="ECO:0000256" key="11">
    <source>
        <dbReference type="HAMAP-Rule" id="MF_01808"/>
    </source>
</evidence>
<evidence type="ECO:0000313" key="16">
    <source>
        <dbReference type="EMBL" id="KWU66104.1"/>
    </source>
</evidence>
<comment type="caution">
    <text evidence="17">The sequence shown here is derived from an EMBL/GenBank/DDBJ whole genome shotgun (WGS) entry which is preliminary data.</text>
</comment>
<comment type="function">
    <text evidence="11">Site-specific tyrosine recombinase, which acts by catalyzing the cutting and rejoining of the recombining DNA molecules. The XerC-XerD complex is essential to convert dimers of the bacterial chromosome into monomers to permit their segregation at cell division. It also contributes to the segregational stability of plasmids.</text>
</comment>
<evidence type="ECO:0000256" key="7">
    <source>
        <dbReference type="ARBA" id="ARBA00022908"/>
    </source>
</evidence>
<feature type="domain" description="Tyr recombinase" evidence="13">
    <location>
        <begin position="110"/>
        <end position="295"/>
    </location>
</feature>
<reference evidence="17 24" key="4">
    <citation type="submission" date="2016-05" db="EMBL/GenBank/DDBJ databases">
        <title>Bacillus thuringiensis and Bacillus weihenstephanensis as novel biocontrol agents of wilt causing Verticillium species.</title>
        <authorList>
            <person name="Hollensteiner J."/>
            <person name="Wemheuer F."/>
            <person name="Harting R."/>
            <person name="Kolarzyk A."/>
            <person name="Diaz-Valerio S."/>
            <person name="Poehlein A."/>
            <person name="Brzuszkiewicz E."/>
            <person name="Nesemann K."/>
            <person name="Braus-Stromeyer S."/>
            <person name="Braus G."/>
            <person name="Daniel R."/>
            <person name="Liesegang H."/>
        </authorList>
    </citation>
    <scope>NUCLEOTIDE SEQUENCE [LARGE SCALE GENOMIC DNA]</scope>
    <source>
        <strain evidence="17 24">GOE11</strain>
    </source>
</reference>
<feature type="active site" evidence="11">
    <location>
        <position position="273"/>
    </location>
</feature>
<keyword evidence="6 11" id="KW-0159">Chromosome partition</keyword>
<evidence type="ECO:0000313" key="21">
    <source>
        <dbReference type="EMBL" id="REF39581.1"/>
    </source>
</evidence>
<dbReference type="GO" id="GO:0005737">
    <property type="term" value="C:cytoplasm"/>
    <property type="evidence" value="ECO:0007669"/>
    <property type="project" value="UniProtKB-SubCell"/>
</dbReference>
<name>A0A0A0WHA3_BACMY</name>
<dbReference type="Pfam" id="PF02899">
    <property type="entry name" value="Phage_int_SAM_1"/>
    <property type="match status" value="1"/>
</dbReference>
<keyword evidence="9 11" id="KW-0233">DNA recombination</keyword>
<dbReference type="AlphaFoldDB" id="A0A0A0WHA3"/>
<dbReference type="InterPro" id="IPR011932">
    <property type="entry name" value="Recomb_XerD"/>
</dbReference>
<keyword evidence="4 11" id="KW-0963">Cytoplasm</keyword>
<evidence type="ECO:0000313" key="22">
    <source>
        <dbReference type="Proteomes" id="UP000006976"/>
    </source>
</evidence>
<dbReference type="Proteomes" id="UP000006976">
    <property type="component" value="Unassembled WGS sequence"/>
</dbReference>
<reference evidence="21 28" key="8">
    <citation type="submission" date="2018-08" db="EMBL/GenBank/DDBJ databases">
        <title>Freshwater and sediment microbial communities from various areas in North America, analyzing microbe dynamics in response to fracking.</title>
        <authorList>
            <person name="Lamendella R."/>
        </authorList>
    </citation>
    <scope>NUCLEOTIDE SEQUENCE [LARGE SCALE GENOMIC DNA]</scope>
    <source>
        <strain evidence="21 28">DB-1</strain>
    </source>
</reference>
<sequence>MDVNVKKLLQLFVGYLQIERNYSKYTIASYQNDLEHFVQFMEREGISSFLDVTYADVRLYLTTLHDQKLARKSVARKVSSLRSLYRFLMREGYQKDNPFALASLPKKELSIPKFLYAEELEELFEVSDTGAPLGQRNQALLELMYATGIRVSECVNLQLTDIDFAVGTILVMGKGKKQRYIPFGSYAQDALITYIENGRKQLAQKTEEQSHMVFLNAKGKPLTDQGVRYVLNELIKKASLTMRISPHMLRHTFATHMLDEGADLRTVQELLGHENLSTTQIYTHVSKERLRSVYMKHHPRA</sequence>
<evidence type="ECO:0000313" key="17">
    <source>
        <dbReference type="EMBL" id="OFD89306.1"/>
    </source>
</evidence>
<dbReference type="PROSITE" id="PS51898">
    <property type="entry name" value="TYR_RECOMBINASE"/>
    <property type="match status" value="1"/>
</dbReference>
<accession>A0A0D6SQ84</accession>
<dbReference type="Proteomes" id="UP000190696">
    <property type="component" value="Unassembled WGS sequence"/>
</dbReference>
<dbReference type="GO" id="GO:0007059">
    <property type="term" value="P:chromosome segregation"/>
    <property type="evidence" value="ECO:0007669"/>
    <property type="project" value="UniProtKB-UniRule"/>
</dbReference>
<dbReference type="EMBL" id="LRPH01000033">
    <property type="protein sequence ID" value="KWU66104.1"/>
    <property type="molecule type" value="Genomic_DNA"/>
</dbReference>
<dbReference type="Proteomes" id="UP000065797">
    <property type="component" value="Unassembled WGS sequence"/>
</dbReference>
<dbReference type="PATRIC" id="fig|86662.17.peg.1125"/>
<evidence type="ECO:0000313" key="20">
    <source>
        <dbReference type="EMBL" id="PJN71747.1"/>
    </source>
</evidence>
<dbReference type="GO" id="GO:0003677">
    <property type="term" value="F:DNA binding"/>
    <property type="evidence" value="ECO:0007669"/>
    <property type="project" value="UniProtKB-UniRule"/>
</dbReference>
<dbReference type="HAMAP" id="MF_01808">
    <property type="entry name" value="Recomb_XerC_XerD"/>
    <property type="match status" value="1"/>
</dbReference>
<protein>
    <recommendedName>
        <fullName evidence="11 12">Tyrosine recombinase XerC</fullName>
    </recommendedName>
</protein>
<feature type="active site" evidence="11">
    <location>
        <position position="150"/>
    </location>
</feature>
<dbReference type="SUPFAM" id="SSF56349">
    <property type="entry name" value="DNA breaking-rejoining enzymes"/>
    <property type="match status" value="1"/>
</dbReference>
<dbReference type="GO" id="GO:0009037">
    <property type="term" value="F:tyrosine-based site-specific recombinase activity"/>
    <property type="evidence" value="ECO:0007669"/>
    <property type="project" value="UniProtKB-UniRule"/>
</dbReference>
<dbReference type="Proteomes" id="UP000236165">
    <property type="component" value="Unassembled WGS sequence"/>
</dbReference>
<dbReference type="InterPro" id="IPR002104">
    <property type="entry name" value="Integrase_catalytic"/>
</dbReference>
<evidence type="ECO:0000256" key="3">
    <source>
        <dbReference type="ARBA" id="ARBA00010450"/>
    </source>
</evidence>
<evidence type="ECO:0000256" key="4">
    <source>
        <dbReference type="ARBA" id="ARBA00022490"/>
    </source>
</evidence>
<proteinExistence type="inferred from homology"/>
<evidence type="ECO:0000259" key="13">
    <source>
        <dbReference type="PROSITE" id="PS51898"/>
    </source>
</evidence>
<reference evidence="18 25" key="7">
    <citation type="submission" date="2017-01" db="EMBL/GenBank/DDBJ databases">
        <title>Bacillus cereus isolates.</title>
        <authorList>
            <person name="Beno S.M."/>
        </authorList>
    </citation>
    <scope>NUCLEOTIDE SEQUENCE [LARGE SCALE GENOMIC DNA]</scope>
    <source>
        <strain evidence="18 25">FSL W7-1108</strain>
    </source>
</reference>
<dbReference type="EMBL" id="MUAI01000001">
    <property type="protein sequence ID" value="OOR08523.1"/>
    <property type="molecule type" value="Genomic_DNA"/>
</dbReference>
<comment type="similarity">
    <text evidence="3">Belongs to the 'phage' integrase family. XerD subfamily.</text>
</comment>
<dbReference type="InterPro" id="IPR010998">
    <property type="entry name" value="Integrase_recombinase_N"/>
</dbReference>
<accession>J8IYF6</accession>
<dbReference type="PANTHER" id="PTHR30349:SF77">
    <property type="entry name" value="TYROSINE RECOMBINASE XERC"/>
    <property type="match status" value="1"/>
</dbReference>
<evidence type="ECO:0000313" key="23">
    <source>
        <dbReference type="Proteomes" id="UP000065797"/>
    </source>
</evidence>
<dbReference type="GO" id="GO:0051301">
    <property type="term" value="P:cell division"/>
    <property type="evidence" value="ECO:0007669"/>
    <property type="project" value="UniProtKB-UniRule"/>
</dbReference>
<keyword evidence="8 11" id="KW-0238">DNA-binding</keyword>
<dbReference type="NCBIfam" id="TIGR02224">
    <property type="entry name" value="recomb_XerC"/>
    <property type="match status" value="1"/>
</dbReference>